<dbReference type="AlphaFoldDB" id="A0A127K046"/>
<name>A0A127K046_9BURK</name>
<evidence type="ECO:0000313" key="2">
    <source>
        <dbReference type="EMBL" id="AMO25580.1"/>
    </source>
</evidence>
<accession>A0A127K046</accession>
<dbReference type="Proteomes" id="UP000070433">
    <property type="component" value="Chromosome"/>
</dbReference>
<protein>
    <submittedName>
        <fullName evidence="2">Uncharacterized protein</fullName>
    </submittedName>
</protein>
<feature type="signal peptide" evidence="1">
    <location>
        <begin position="1"/>
        <end position="27"/>
    </location>
</feature>
<proteinExistence type="predicted"/>
<reference evidence="2 3" key="1">
    <citation type="journal article" date="2014" name="Int. J. Syst. Evol. Microbiol.">
        <title>Ramlibacter solisilvae sp. nov., isolated from forest soil, and emended description of the genus Ramlibacter.</title>
        <authorList>
            <person name="Lee H.J."/>
            <person name="Lee S.H."/>
            <person name="Lee S.S."/>
            <person name="Lee J.S."/>
            <person name="Kim Y."/>
            <person name="Kim S.C."/>
            <person name="Jeon C.O."/>
        </authorList>
    </citation>
    <scope>NUCLEOTIDE SEQUENCE [LARGE SCALE GENOMIC DNA]</scope>
    <source>
        <strain evidence="2 3">5-10</strain>
    </source>
</reference>
<keyword evidence="1" id="KW-0732">Signal</keyword>
<evidence type="ECO:0000313" key="3">
    <source>
        <dbReference type="Proteomes" id="UP000070433"/>
    </source>
</evidence>
<feature type="chain" id="PRO_5007449718" evidence="1">
    <location>
        <begin position="28"/>
        <end position="135"/>
    </location>
</feature>
<organism evidence="2 3">
    <name type="scientific">Ramlibacter tataouinensis</name>
    <dbReference type="NCBI Taxonomy" id="94132"/>
    <lineage>
        <taxon>Bacteria</taxon>
        <taxon>Pseudomonadati</taxon>
        <taxon>Pseudomonadota</taxon>
        <taxon>Betaproteobacteria</taxon>
        <taxon>Burkholderiales</taxon>
        <taxon>Comamonadaceae</taxon>
        <taxon>Ramlibacter</taxon>
    </lineage>
</organism>
<dbReference type="OrthoDB" id="8592785at2"/>
<keyword evidence="3" id="KW-1185">Reference proteome</keyword>
<sequence>MLRRSALRLTTSFVVVLSLLFAQLALANYVCPTVEAGQDEPMTMDMAPGQPCESMGAGMVKDQDQPVLCHQHCVNAPQSFDPVQVPSVSLPAVVHVHIVPLLLDTDSREPGFYAEVGRARPPPDPLFLSTLRLRV</sequence>
<gene>
    <name evidence="2" type="ORF">UC35_19285</name>
</gene>
<evidence type="ECO:0000256" key="1">
    <source>
        <dbReference type="SAM" id="SignalP"/>
    </source>
</evidence>
<dbReference type="EMBL" id="CP010951">
    <property type="protein sequence ID" value="AMO25580.1"/>
    <property type="molecule type" value="Genomic_DNA"/>
</dbReference>